<dbReference type="InterPro" id="IPR051082">
    <property type="entry name" value="Pentapeptide-BTB/POZ_domain"/>
</dbReference>
<proteinExistence type="predicted"/>
<dbReference type="SUPFAM" id="SSF141571">
    <property type="entry name" value="Pentapeptide repeat-like"/>
    <property type="match status" value="1"/>
</dbReference>
<organism evidence="1 2">
    <name type="scientific">Leptolyngbya subtilissima DQ-A4</name>
    <dbReference type="NCBI Taxonomy" id="2933933"/>
    <lineage>
        <taxon>Bacteria</taxon>
        <taxon>Bacillati</taxon>
        <taxon>Cyanobacteriota</taxon>
        <taxon>Cyanophyceae</taxon>
        <taxon>Leptolyngbyales</taxon>
        <taxon>Leptolyngbyaceae</taxon>
        <taxon>Leptolyngbya group</taxon>
        <taxon>Leptolyngbya</taxon>
    </lineage>
</organism>
<dbReference type="InterPro" id="IPR001646">
    <property type="entry name" value="5peptide_repeat"/>
</dbReference>
<evidence type="ECO:0000313" key="1">
    <source>
        <dbReference type="EMBL" id="MEP0950309.1"/>
    </source>
</evidence>
<name>A0ABV0KC05_9CYAN</name>
<reference evidence="1 2" key="1">
    <citation type="submission" date="2022-04" db="EMBL/GenBank/DDBJ databases">
        <title>Positive selection, recombination, and allopatry shape intraspecific diversity of widespread and dominant cyanobacteria.</title>
        <authorList>
            <person name="Wei J."/>
            <person name="Shu W."/>
            <person name="Hu C."/>
        </authorList>
    </citation>
    <scope>NUCLEOTIDE SEQUENCE [LARGE SCALE GENOMIC DNA]</scope>
    <source>
        <strain evidence="1 2">DQ-A4</strain>
    </source>
</reference>
<dbReference type="Proteomes" id="UP001482513">
    <property type="component" value="Unassembled WGS sequence"/>
</dbReference>
<dbReference type="Gene3D" id="2.160.20.80">
    <property type="entry name" value="E3 ubiquitin-protein ligase SopA"/>
    <property type="match status" value="1"/>
</dbReference>
<protein>
    <submittedName>
        <fullName evidence="1">Pentapeptide repeat-containing protein</fullName>
    </submittedName>
</protein>
<gene>
    <name evidence="1" type="ORF">NC992_25810</name>
</gene>
<dbReference type="PANTHER" id="PTHR14136">
    <property type="entry name" value="BTB_POZ DOMAIN-CONTAINING PROTEIN KCTD9"/>
    <property type="match status" value="1"/>
</dbReference>
<dbReference type="PANTHER" id="PTHR14136:SF17">
    <property type="entry name" value="BTB_POZ DOMAIN-CONTAINING PROTEIN KCTD9"/>
    <property type="match status" value="1"/>
</dbReference>
<dbReference type="EMBL" id="JAMPKX010000027">
    <property type="protein sequence ID" value="MEP0950309.1"/>
    <property type="molecule type" value="Genomic_DNA"/>
</dbReference>
<dbReference type="RefSeq" id="WP_190708038.1">
    <property type="nucleotide sequence ID" value="NZ_JAMPKX010000027.1"/>
</dbReference>
<dbReference type="Pfam" id="PF00805">
    <property type="entry name" value="Pentapeptide"/>
    <property type="match status" value="2"/>
</dbReference>
<sequence length="343" mass="37083">MAAPAPEPQEKVNLSWKERLTLIDTLNRLPLSQFLVIETALAVPADVLPGLDAPQGQRSAALMRWLEGSSGPGNLGPLLDVLNEIGIQVFGRSASQMKRNDTATRTLKVKLEGDFNELDREQLKKLLMAFQELAQDFNVEMNRVSPGSIDIELKGTASSLRRIKELIDSHEFDSIAGLAGLGTGDIISITKVIGLDLGEADLRRADLIRADLAMANLRGALLIGANLIEANLRGADLREANLYGANLRGADLRRVNLHRADLSEAILVGADLIGTNLREANLREATLSGADLREADFSGANVEKAFFANSSGLTPDTKLNLLLRGAIFQDFPGPDVRSYGLRS</sequence>
<accession>A0ABV0KC05</accession>
<evidence type="ECO:0000313" key="2">
    <source>
        <dbReference type="Proteomes" id="UP001482513"/>
    </source>
</evidence>
<comment type="caution">
    <text evidence="1">The sequence shown here is derived from an EMBL/GenBank/DDBJ whole genome shotgun (WGS) entry which is preliminary data.</text>
</comment>
<keyword evidence="2" id="KW-1185">Reference proteome</keyword>